<dbReference type="Gene3D" id="3.50.30.40">
    <property type="entry name" value="Ribonuclease E inhibitor RraA/RraA-like"/>
    <property type="match status" value="1"/>
</dbReference>
<evidence type="ECO:0008006" key="4">
    <source>
        <dbReference type="Google" id="ProtNLM"/>
    </source>
</evidence>
<sequence>MDYTDEIIDYILKNRVSTTEIADALGKSGVFPKVLPVIQNQYRVGRVRCVFTANNSNYAVHEQIRDVKKDDVVILFAHNCDDRAIIGDLISKYILLYKGAAAIVVQGLVRDVASLRREGFAVWSEGVSPLGCFNTPTDPFPMELEKECREKYDGGIAVCDDGGVTVIPQHMIGVEMLKRLHRIEMQEDIWFFCLDSLKWDPKKIVCDKAYFTETELLANIHIEQLKELNRPFDA</sequence>
<evidence type="ECO:0000256" key="1">
    <source>
        <dbReference type="PIRSR" id="PIRSR605493-1"/>
    </source>
</evidence>
<proteinExistence type="predicted"/>
<dbReference type="Proteomes" id="UP000178797">
    <property type="component" value="Unassembled WGS sequence"/>
</dbReference>
<dbReference type="SUPFAM" id="SSF89562">
    <property type="entry name" value="RraA-like"/>
    <property type="match status" value="1"/>
</dbReference>
<comment type="caution">
    <text evidence="2">The sequence shown here is derived from an EMBL/GenBank/DDBJ whole genome shotgun (WGS) entry which is preliminary data.</text>
</comment>
<protein>
    <recommendedName>
        <fullName evidence="4">Dimethylmenaquinone methyltransferase</fullName>
    </recommendedName>
</protein>
<keyword evidence="1" id="KW-0479">Metal-binding</keyword>
<evidence type="ECO:0000313" key="2">
    <source>
        <dbReference type="EMBL" id="OGL46129.1"/>
    </source>
</evidence>
<reference evidence="2 3" key="1">
    <citation type="journal article" date="2016" name="Nat. Commun.">
        <title>Thousands of microbial genomes shed light on interconnected biogeochemical processes in an aquifer system.</title>
        <authorList>
            <person name="Anantharaman K."/>
            <person name="Brown C.T."/>
            <person name="Hug L.A."/>
            <person name="Sharon I."/>
            <person name="Castelle C.J."/>
            <person name="Probst A.J."/>
            <person name="Thomas B.C."/>
            <person name="Singh A."/>
            <person name="Wilkins M.J."/>
            <person name="Karaoz U."/>
            <person name="Brodie E.L."/>
            <person name="Williams K.H."/>
            <person name="Hubbard S.S."/>
            <person name="Banfield J.F."/>
        </authorList>
    </citation>
    <scope>NUCLEOTIDE SEQUENCE [LARGE SCALE GENOMIC DNA]</scope>
</reference>
<feature type="binding site" evidence="1">
    <location>
        <position position="111"/>
    </location>
    <ligand>
        <name>Mg(2+)</name>
        <dbReference type="ChEBI" id="CHEBI:18420"/>
    </ligand>
</feature>
<keyword evidence="1" id="KW-0460">Magnesium</keyword>
<dbReference type="EMBL" id="MGDE01000104">
    <property type="protein sequence ID" value="OGL46129.1"/>
    <property type="molecule type" value="Genomic_DNA"/>
</dbReference>
<dbReference type="AlphaFoldDB" id="A0A1F7RX41"/>
<organism evidence="2 3">
    <name type="scientific">Candidatus Schekmanbacteria bacterium RBG_16_38_10</name>
    <dbReference type="NCBI Taxonomy" id="1817879"/>
    <lineage>
        <taxon>Bacteria</taxon>
        <taxon>Candidatus Schekmaniibacteriota</taxon>
    </lineage>
</organism>
<evidence type="ECO:0000313" key="3">
    <source>
        <dbReference type="Proteomes" id="UP000178797"/>
    </source>
</evidence>
<dbReference type="InterPro" id="IPR005493">
    <property type="entry name" value="RraA/RraA-like"/>
</dbReference>
<accession>A0A1F7RX41</accession>
<feature type="binding site" evidence="1">
    <location>
        <begin position="87"/>
        <end position="90"/>
    </location>
    <ligand>
        <name>substrate</name>
    </ligand>
</feature>
<name>A0A1F7RX41_9BACT</name>
<dbReference type="InterPro" id="IPR036704">
    <property type="entry name" value="RraA/RraA-like_sf"/>
</dbReference>
<comment type="cofactor">
    <cofactor evidence="1">
        <name>Mg(2+)</name>
        <dbReference type="ChEBI" id="CHEBI:18420"/>
    </cofactor>
</comment>
<gene>
    <name evidence="2" type="ORF">A2W05_09745</name>
</gene>
<dbReference type="GO" id="GO:0046872">
    <property type="term" value="F:metal ion binding"/>
    <property type="evidence" value="ECO:0007669"/>
    <property type="project" value="UniProtKB-KW"/>
</dbReference>
<dbReference type="Pfam" id="PF03737">
    <property type="entry name" value="RraA-like"/>
    <property type="match status" value="1"/>
</dbReference>
<feature type="binding site" evidence="1">
    <location>
        <position position="110"/>
    </location>
    <ligand>
        <name>substrate</name>
    </ligand>
</feature>